<keyword evidence="7" id="KW-0067">ATP-binding</keyword>
<dbReference type="GO" id="GO:0005524">
    <property type="term" value="F:ATP binding"/>
    <property type="evidence" value="ECO:0007669"/>
    <property type="project" value="UniProtKB-KW"/>
</dbReference>
<keyword evidence="5" id="KW-0227">DNA damage</keyword>
<keyword evidence="2" id="KW-0963">Cytoplasm</keyword>
<evidence type="ECO:0000256" key="9">
    <source>
        <dbReference type="ARBA" id="ARBA00023125"/>
    </source>
</evidence>
<dbReference type="SUPFAM" id="SSF52540">
    <property type="entry name" value="P-loop containing nucleoside triphosphate hydrolases"/>
    <property type="match status" value="1"/>
</dbReference>
<evidence type="ECO:0000313" key="11">
    <source>
        <dbReference type="EMBL" id="GAH16532.1"/>
    </source>
</evidence>
<gene>
    <name evidence="11" type="ORF">S01H4_54947</name>
</gene>
<sequence>HISEASQIRLREAVERAIDLAGNDLLVIKKTGEEEYYSLSLLCPYCKISLPELEPRAFSFNSPYGACPYCHGLGLRTRLNAKGEYEFTGDVCQVCKGGRLKKESLAVEVGGKNIFELASLPVNQLINEFDLFDFENKQQKIAYKIQKEIISRLKVIEKLGMSYLQLTRTTASLSGGEARRIRLAAQVGMGLRGVLYVLDEPTIGLHQRDNARLISLLKAIRDEGNSVVVVEHDEQTIRAADYILDLGPGAGEK</sequence>
<keyword evidence="8" id="KW-0267">Excision nuclease</keyword>
<dbReference type="Gene3D" id="3.40.50.300">
    <property type="entry name" value="P-loop containing nucleotide triphosphate hydrolases"/>
    <property type="match status" value="1"/>
</dbReference>
<comment type="subcellular location">
    <subcellularLocation>
        <location evidence="1">Cytoplasm</location>
    </subcellularLocation>
</comment>
<evidence type="ECO:0000256" key="10">
    <source>
        <dbReference type="ARBA" id="ARBA00023204"/>
    </source>
</evidence>
<dbReference type="GO" id="GO:0004518">
    <property type="term" value="F:nuclease activity"/>
    <property type="evidence" value="ECO:0007669"/>
    <property type="project" value="UniProtKB-KW"/>
</dbReference>
<dbReference type="InterPro" id="IPR027417">
    <property type="entry name" value="P-loop_NTPase"/>
</dbReference>
<evidence type="ECO:0000256" key="4">
    <source>
        <dbReference type="ARBA" id="ARBA00022741"/>
    </source>
</evidence>
<evidence type="ECO:0000256" key="6">
    <source>
        <dbReference type="ARBA" id="ARBA00022769"/>
    </source>
</evidence>
<evidence type="ECO:0000256" key="3">
    <source>
        <dbReference type="ARBA" id="ARBA00022737"/>
    </source>
</evidence>
<comment type="caution">
    <text evidence="11">The sequence shown here is derived from an EMBL/GenBank/DDBJ whole genome shotgun (WGS) entry which is preliminary data.</text>
</comment>
<dbReference type="Gene3D" id="3.30.1490.20">
    <property type="entry name" value="ATP-grasp fold, A domain"/>
    <property type="match status" value="1"/>
</dbReference>
<dbReference type="EMBL" id="BART01031666">
    <property type="protein sequence ID" value="GAH16532.1"/>
    <property type="molecule type" value="Genomic_DNA"/>
</dbReference>
<evidence type="ECO:0000256" key="8">
    <source>
        <dbReference type="ARBA" id="ARBA00022881"/>
    </source>
</evidence>
<evidence type="ECO:0000256" key="1">
    <source>
        <dbReference type="ARBA" id="ARBA00004496"/>
    </source>
</evidence>
<name>X1D8I7_9ZZZZ</name>
<evidence type="ECO:0008006" key="12">
    <source>
        <dbReference type="Google" id="ProtNLM"/>
    </source>
</evidence>
<dbReference type="PANTHER" id="PTHR43152">
    <property type="entry name" value="UVRABC SYSTEM PROTEIN A"/>
    <property type="match status" value="1"/>
</dbReference>
<dbReference type="InterPro" id="IPR013815">
    <property type="entry name" value="ATP_grasp_subdomain_1"/>
</dbReference>
<organism evidence="11">
    <name type="scientific">marine sediment metagenome</name>
    <dbReference type="NCBI Taxonomy" id="412755"/>
    <lineage>
        <taxon>unclassified sequences</taxon>
        <taxon>metagenomes</taxon>
        <taxon>ecological metagenomes</taxon>
    </lineage>
</organism>
<dbReference type="GO" id="GO:0005737">
    <property type="term" value="C:cytoplasm"/>
    <property type="evidence" value="ECO:0007669"/>
    <property type="project" value="UniProtKB-SubCell"/>
</dbReference>
<feature type="non-terminal residue" evidence="11">
    <location>
        <position position="253"/>
    </location>
</feature>
<dbReference type="PANTHER" id="PTHR43152:SF3">
    <property type="entry name" value="UVRABC SYSTEM PROTEIN A"/>
    <property type="match status" value="1"/>
</dbReference>
<proteinExistence type="predicted"/>
<dbReference type="Gene3D" id="1.20.1580.10">
    <property type="entry name" value="ABC transporter ATPase like domain"/>
    <property type="match status" value="1"/>
</dbReference>
<keyword evidence="3" id="KW-0677">Repeat</keyword>
<dbReference type="GO" id="GO:0003677">
    <property type="term" value="F:DNA binding"/>
    <property type="evidence" value="ECO:0007669"/>
    <property type="project" value="UniProtKB-KW"/>
</dbReference>
<protein>
    <recommendedName>
        <fullName evidence="12">UvrA DNA-binding domain-containing protein</fullName>
    </recommendedName>
</protein>
<dbReference type="Gene3D" id="1.10.8.280">
    <property type="entry name" value="ABC transporter ATPase domain-like"/>
    <property type="match status" value="1"/>
</dbReference>
<reference evidence="11" key="1">
    <citation type="journal article" date="2014" name="Front. Microbiol.">
        <title>High frequency of phylogenetically diverse reductive dehalogenase-homologous genes in deep subseafloor sedimentary metagenomes.</title>
        <authorList>
            <person name="Kawai M."/>
            <person name="Futagami T."/>
            <person name="Toyoda A."/>
            <person name="Takaki Y."/>
            <person name="Nishi S."/>
            <person name="Hori S."/>
            <person name="Arai W."/>
            <person name="Tsubouchi T."/>
            <person name="Morono Y."/>
            <person name="Uchiyama I."/>
            <person name="Ito T."/>
            <person name="Fujiyama A."/>
            <person name="Inagaki F."/>
            <person name="Takami H."/>
        </authorList>
    </citation>
    <scope>NUCLEOTIDE SEQUENCE</scope>
    <source>
        <strain evidence="11">Expedition CK06-06</strain>
    </source>
</reference>
<dbReference type="GO" id="GO:0006281">
    <property type="term" value="P:DNA repair"/>
    <property type="evidence" value="ECO:0007669"/>
    <property type="project" value="UniProtKB-KW"/>
</dbReference>
<dbReference type="AlphaFoldDB" id="X1D8I7"/>
<keyword evidence="10" id="KW-0234">DNA repair</keyword>
<keyword evidence="6" id="KW-0228">DNA excision</keyword>
<keyword evidence="4" id="KW-0547">Nucleotide-binding</keyword>
<feature type="non-terminal residue" evidence="11">
    <location>
        <position position="1"/>
    </location>
</feature>
<accession>X1D8I7</accession>
<evidence type="ECO:0000256" key="2">
    <source>
        <dbReference type="ARBA" id="ARBA00022490"/>
    </source>
</evidence>
<keyword evidence="9" id="KW-0238">DNA-binding</keyword>
<evidence type="ECO:0000256" key="7">
    <source>
        <dbReference type="ARBA" id="ARBA00022840"/>
    </source>
</evidence>
<evidence type="ECO:0000256" key="5">
    <source>
        <dbReference type="ARBA" id="ARBA00022763"/>
    </source>
</evidence>